<protein>
    <submittedName>
        <fullName evidence="1">Uncharacterized protein</fullName>
    </submittedName>
</protein>
<keyword evidence="2" id="KW-1185">Reference proteome</keyword>
<organism evidence="1 2">
    <name type="scientific">Kushneria phosphatilytica</name>
    <dbReference type="NCBI Taxonomy" id="657387"/>
    <lineage>
        <taxon>Bacteria</taxon>
        <taxon>Pseudomonadati</taxon>
        <taxon>Pseudomonadota</taxon>
        <taxon>Gammaproteobacteria</taxon>
        <taxon>Oceanospirillales</taxon>
        <taxon>Halomonadaceae</taxon>
        <taxon>Kushneria</taxon>
    </lineage>
</organism>
<dbReference type="RefSeq" id="WP_139148750.1">
    <property type="nucleotide sequence ID" value="NZ_CP043420.1"/>
</dbReference>
<dbReference type="EMBL" id="CP043420">
    <property type="protein sequence ID" value="QEL09909.1"/>
    <property type="molecule type" value="Genomic_DNA"/>
</dbReference>
<sequence length="310" mass="35461">MLRSRQEHNGNVYDGPHSRAISFLREAVQKKEITIAGSTPRLFFLCGANIREGTLSIRRQRIKEFIEDSIDNSIVVIAEHFFENYIMNHRVKGDYKNSLDFEFVLTQISEKVLIVLESHSSFCELGAFSHKTLRDKLLVINDSRHRETPSFINTGPLLALTESYGLERVLWYEMKGQVDEEDSVASIFLALESSIGKSATKIGSRVEVSPAEGPTNLMKALFIHDIILFYKPADYKALIEILKEIFGKDKRLDMVRHIIAILTSLNFVSYDRDTGLIQSKKQTPFLKYGEKERRIKSGLQLSNLKDKMRA</sequence>
<gene>
    <name evidence="1" type="ORF">FY550_01335</name>
</gene>
<dbReference type="InterPro" id="IPR049725">
    <property type="entry name" value="STM3845-like"/>
</dbReference>
<evidence type="ECO:0000313" key="2">
    <source>
        <dbReference type="Proteomes" id="UP000322553"/>
    </source>
</evidence>
<dbReference type="KEGG" id="kuy:FY550_01335"/>
<dbReference type="AlphaFoldDB" id="A0A5C0ZYT7"/>
<dbReference type="Proteomes" id="UP000322553">
    <property type="component" value="Chromosome"/>
</dbReference>
<reference evidence="1 2" key="1">
    <citation type="submission" date="2019-08" db="EMBL/GenBank/DDBJ databases">
        <title>Complete genome sequence of Kushneria sp. YCWA18, a halophilic phosphate-solubilizing bacterium isolated from Daqiao saltern in China.</title>
        <authorList>
            <person name="Du G.-X."/>
            <person name="Qu L.-Y."/>
        </authorList>
    </citation>
    <scope>NUCLEOTIDE SEQUENCE [LARGE SCALE GENOMIC DNA]</scope>
    <source>
        <strain evidence="1 2">YCWA18</strain>
    </source>
</reference>
<dbReference type="NCBIfam" id="NF038232">
    <property type="entry name" value="STM3845_fam"/>
    <property type="match status" value="1"/>
</dbReference>
<accession>A0A5C0ZYT7</accession>
<proteinExistence type="predicted"/>
<evidence type="ECO:0000313" key="1">
    <source>
        <dbReference type="EMBL" id="QEL09909.1"/>
    </source>
</evidence>
<dbReference type="OrthoDB" id="9150619at2"/>
<name>A0A5C0ZYT7_9GAMM</name>